<comment type="caution">
    <text evidence="2">The sequence shown here is derived from an EMBL/GenBank/DDBJ whole genome shotgun (WGS) entry which is preliminary data.</text>
</comment>
<evidence type="ECO:0000313" key="3">
    <source>
        <dbReference type="Proteomes" id="UP000322234"/>
    </source>
</evidence>
<protein>
    <submittedName>
        <fullName evidence="2">Uncharacterized protein</fullName>
    </submittedName>
</protein>
<feature type="compositionally biased region" description="Polar residues" evidence="1">
    <location>
        <begin position="52"/>
        <end position="62"/>
    </location>
</feature>
<keyword evidence="3" id="KW-1185">Reference proteome</keyword>
<gene>
    <name evidence="2" type="ORF">E5288_WYG006223</name>
</gene>
<reference evidence="2" key="1">
    <citation type="submission" date="2019-10" db="EMBL/GenBank/DDBJ databases">
        <title>The sequence and de novo assembly of the wild yak genome.</title>
        <authorList>
            <person name="Liu Y."/>
        </authorList>
    </citation>
    <scope>NUCLEOTIDE SEQUENCE [LARGE SCALE GENOMIC DNA]</scope>
    <source>
        <strain evidence="2">WY2019</strain>
    </source>
</reference>
<name>A0A6B0QXY1_9CETA</name>
<dbReference type="AlphaFoldDB" id="A0A6B0QXY1"/>
<feature type="compositionally biased region" description="Pro residues" evidence="1">
    <location>
        <begin position="1"/>
        <end position="11"/>
    </location>
</feature>
<evidence type="ECO:0000256" key="1">
    <source>
        <dbReference type="SAM" id="MobiDB-lite"/>
    </source>
</evidence>
<feature type="region of interest" description="Disordered" evidence="1">
    <location>
        <begin position="1"/>
        <end position="151"/>
    </location>
</feature>
<evidence type="ECO:0000313" key="2">
    <source>
        <dbReference type="EMBL" id="MXQ80444.1"/>
    </source>
</evidence>
<accession>A0A6B0QXY1</accession>
<organism evidence="2 3">
    <name type="scientific">Bos mutus</name>
    <name type="common">wild yak</name>
    <dbReference type="NCBI Taxonomy" id="72004"/>
    <lineage>
        <taxon>Eukaryota</taxon>
        <taxon>Metazoa</taxon>
        <taxon>Chordata</taxon>
        <taxon>Craniata</taxon>
        <taxon>Vertebrata</taxon>
        <taxon>Euteleostomi</taxon>
        <taxon>Mammalia</taxon>
        <taxon>Eutheria</taxon>
        <taxon>Laurasiatheria</taxon>
        <taxon>Artiodactyla</taxon>
        <taxon>Ruminantia</taxon>
        <taxon>Pecora</taxon>
        <taxon>Bovidae</taxon>
        <taxon>Bovinae</taxon>
        <taxon>Bos</taxon>
    </lineage>
</organism>
<sequence length="151" mass="16178">MGSRPQPPLPSPGGGGKGRSECGLPTRTARSRLSCPGPRRRPETPPPPTCRSQPGNTLSMLNKPSWPPRKLNSSREPAWEEGQCWRAELRTSEGTWVPRLSPPALQKRSAPSPALREPQAADSGNTHKQDGGSGSTPYGLAPSRAIGWSLE</sequence>
<dbReference type="EMBL" id="VBQZ03000004">
    <property type="protein sequence ID" value="MXQ80444.1"/>
    <property type="molecule type" value="Genomic_DNA"/>
</dbReference>
<proteinExistence type="predicted"/>
<dbReference type="Proteomes" id="UP000322234">
    <property type="component" value="Unassembled WGS sequence"/>
</dbReference>